<dbReference type="InterPro" id="IPR050171">
    <property type="entry name" value="MFS_Transporters"/>
</dbReference>
<dbReference type="EMBL" id="RPFW01000004">
    <property type="protein sequence ID" value="TVZ03666.1"/>
    <property type="molecule type" value="Genomic_DNA"/>
</dbReference>
<gene>
    <name evidence="10" type="ORF">EAS64_22255</name>
</gene>
<dbReference type="OrthoDB" id="4109786at2"/>
<dbReference type="Pfam" id="PF07690">
    <property type="entry name" value="MFS_1"/>
    <property type="match status" value="1"/>
</dbReference>
<name>A0A6P2BZM4_9ACTN</name>
<dbReference type="InterPro" id="IPR020846">
    <property type="entry name" value="MFS_dom"/>
</dbReference>
<sequence length="409" mass="41025">MRLPRQVRILAAARAVNQLGAFSLAFLTVLLSRDLGASLGTAGAVAALFGLATIPSRLLGGHLADRLGRRRTILAGLAGCAAAQLGIAAAPDTAVAAGCAVLLGFAFELYEPPSQAMIADATRPDQRAPAYALLTTALAVGNMGAGLVAAAVGRSGLRWLFVVDAASCLGCALIVYLWLPADRLGSTPPARERHGDPGERPDSGASPWRDPALLAMTAAGTVFALVSMVMLVGLPLSAAANGLDPASVGLVTGTLTLVLGRPLLQSKPLTGLSHPAAAAAGFTLLGTGMAGYAVAHSLAALFAPTVAWAIGNLLLTGRAFAVVTALAPPGATARYLAVYGLSWGIATVAAPLLATRVIGSLGSAALWTASSALCLAMAAVQPWLLRAITGRRDAVVSRAPASSADAAVG</sequence>
<dbReference type="PROSITE" id="PS50850">
    <property type="entry name" value="MFS"/>
    <property type="match status" value="1"/>
</dbReference>
<evidence type="ECO:0000256" key="4">
    <source>
        <dbReference type="ARBA" id="ARBA00022692"/>
    </source>
</evidence>
<reference evidence="10 11" key="1">
    <citation type="submission" date="2018-11" db="EMBL/GenBank/DDBJ databases">
        <title>Trebonia kvetii gen.nov., sp.nov., a novel acidophilic actinobacterium, and proposal of the new actinobacterial family Treboniaceae fam. nov.</title>
        <authorList>
            <person name="Rapoport D."/>
            <person name="Sagova-Mareckova M."/>
            <person name="Sedlacek I."/>
            <person name="Provaznik J."/>
            <person name="Kralova S."/>
            <person name="Pavlinic D."/>
            <person name="Benes V."/>
            <person name="Kopecky J."/>
        </authorList>
    </citation>
    <scope>NUCLEOTIDE SEQUENCE [LARGE SCALE GENOMIC DNA]</scope>
    <source>
        <strain evidence="10 11">15Tr583</strain>
    </source>
</reference>
<evidence type="ECO:0000313" key="11">
    <source>
        <dbReference type="Proteomes" id="UP000460272"/>
    </source>
</evidence>
<organism evidence="10 11">
    <name type="scientific">Trebonia kvetii</name>
    <dbReference type="NCBI Taxonomy" id="2480626"/>
    <lineage>
        <taxon>Bacteria</taxon>
        <taxon>Bacillati</taxon>
        <taxon>Actinomycetota</taxon>
        <taxon>Actinomycetes</taxon>
        <taxon>Streptosporangiales</taxon>
        <taxon>Treboniaceae</taxon>
        <taxon>Trebonia</taxon>
    </lineage>
</organism>
<comment type="subcellular location">
    <subcellularLocation>
        <location evidence="1">Cell membrane</location>
        <topology evidence="1">Multi-pass membrane protein</topology>
    </subcellularLocation>
</comment>
<feature type="transmembrane region" description="Helical" evidence="8">
    <location>
        <begin position="335"/>
        <end position="358"/>
    </location>
</feature>
<evidence type="ECO:0000256" key="1">
    <source>
        <dbReference type="ARBA" id="ARBA00004651"/>
    </source>
</evidence>
<dbReference type="SUPFAM" id="SSF103473">
    <property type="entry name" value="MFS general substrate transporter"/>
    <property type="match status" value="1"/>
</dbReference>
<keyword evidence="2" id="KW-0813">Transport</keyword>
<feature type="transmembrane region" description="Helical" evidence="8">
    <location>
        <begin position="37"/>
        <end position="60"/>
    </location>
</feature>
<feature type="transmembrane region" description="Helical" evidence="8">
    <location>
        <begin position="212"/>
        <end position="234"/>
    </location>
</feature>
<evidence type="ECO:0000256" key="2">
    <source>
        <dbReference type="ARBA" id="ARBA00022448"/>
    </source>
</evidence>
<dbReference type="AlphaFoldDB" id="A0A6P2BZM4"/>
<evidence type="ECO:0000256" key="6">
    <source>
        <dbReference type="ARBA" id="ARBA00023136"/>
    </source>
</evidence>
<keyword evidence="4 8" id="KW-0812">Transmembrane</keyword>
<comment type="caution">
    <text evidence="10">The sequence shown here is derived from an EMBL/GenBank/DDBJ whole genome shotgun (WGS) entry which is preliminary data.</text>
</comment>
<feature type="transmembrane region" description="Helical" evidence="8">
    <location>
        <begin position="72"/>
        <end position="88"/>
    </location>
</feature>
<feature type="domain" description="Major facilitator superfamily (MFS) profile" evidence="9">
    <location>
        <begin position="1"/>
        <end position="183"/>
    </location>
</feature>
<feature type="transmembrane region" description="Helical" evidence="8">
    <location>
        <begin position="159"/>
        <end position="179"/>
    </location>
</feature>
<dbReference type="Gene3D" id="1.20.1250.20">
    <property type="entry name" value="MFS general substrate transporter like domains"/>
    <property type="match status" value="1"/>
</dbReference>
<dbReference type="GO" id="GO:0022857">
    <property type="term" value="F:transmembrane transporter activity"/>
    <property type="evidence" value="ECO:0007669"/>
    <property type="project" value="InterPro"/>
</dbReference>
<keyword evidence="3" id="KW-1003">Cell membrane</keyword>
<keyword evidence="11" id="KW-1185">Reference proteome</keyword>
<evidence type="ECO:0000259" key="9">
    <source>
        <dbReference type="PROSITE" id="PS50850"/>
    </source>
</evidence>
<evidence type="ECO:0000256" key="8">
    <source>
        <dbReference type="SAM" id="Phobius"/>
    </source>
</evidence>
<evidence type="ECO:0000256" key="7">
    <source>
        <dbReference type="SAM" id="MobiDB-lite"/>
    </source>
</evidence>
<evidence type="ECO:0000256" key="5">
    <source>
        <dbReference type="ARBA" id="ARBA00022989"/>
    </source>
</evidence>
<dbReference type="InterPro" id="IPR036259">
    <property type="entry name" value="MFS_trans_sf"/>
</dbReference>
<dbReference type="InterPro" id="IPR011701">
    <property type="entry name" value="MFS"/>
</dbReference>
<feature type="transmembrane region" description="Helical" evidence="8">
    <location>
        <begin position="12"/>
        <end position="31"/>
    </location>
</feature>
<dbReference type="PANTHER" id="PTHR23517">
    <property type="entry name" value="RESISTANCE PROTEIN MDTM, PUTATIVE-RELATED-RELATED"/>
    <property type="match status" value="1"/>
</dbReference>
<feature type="compositionally biased region" description="Basic and acidic residues" evidence="7">
    <location>
        <begin position="190"/>
        <end position="202"/>
    </location>
</feature>
<accession>A0A6P2BZM4</accession>
<keyword evidence="6 8" id="KW-0472">Membrane</keyword>
<dbReference type="PANTHER" id="PTHR23517:SF2">
    <property type="entry name" value="MULTIDRUG RESISTANCE PROTEIN MDTH"/>
    <property type="match status" value="1"/>
</dbReference>
<evidence type="ECO:0000313" key="10">
    <source>
        <dbReference type="EMBL" id="TVZ03666.1"/>
    </source>
</evidence>
<feature type="transmembrane region" description="Helical" evidence="8">
    <location>
        <begin position="246"/>
        <end position="264"/>
    </location>
</feature>
<evidence type="ECO:0000256" key="3">
    <source>
        <dbReference type="ARBA" id="ARBA00022475"/>
    </source>
</evidence>
<keyword evidence="5 8" id="KW-1133">Transmembrane helix</keyword>
<dbReference type="Proteomes" id="UP000460272">
    <property type="component" value="Unassembled WGS sequence"/>
</dbReference>
<feature type="transmembrane region" description="Helical" evidence="8">
    <location>
        <begin position="301"/>
        <end position="323"/>
    </location>
</feature>
<dbReference type="GO" id="GO:0005886">
    <property type="term" value="C:plasma membrane"/>
    <property type="evidence" value="ECO:0007669"/>
    <property type="project" value="UniProtKB-SubCell"/>
</dbReference>
<feature type="transmembrane region" description="Helical" evidence="8">
    <location>
        <begin position="131"/>
        <end position="153"/>
    </location>
</feature>
<feature type="transmembrane region" description="Helical" evidence="8">
    <location>
        <begin position="364"/>
        <end position="385"/>
    </location>
</feature>
<proteinExistence type="predicted"/>
<feature type="region of interest" description="Disordered" evidence="7">
    <location>
        <begin position="187"/>
        <end position="207"/>
    </location>
</feature>
<protein>
    <submittedName>
        <fullName evidence="10">MFS transporter</fullName>
    </submittedName>
</protein>